<name>A0AAD6SE39_9AGAR</name>
<sequence length="488" mass="54951">MTVVMFEGDSAEQEWQQDIATYSGLRHPNILQIYGVASSGSIHAAVFHGDLVPLHQFLHLHKHSPVLKVYIRASTMEQFGRADDYLTSHGQRLMYGQYNVWIKPSTGTISLEFTTDYWEGRWGWPVDAMAIQNPAFLFNAPNREAMAIDCMSLHMYHQICHWILSYSVDSNYLPTFTSVTLGAVVSWPHSRQPMAEINSFTFEVQRCNFSDDCVELASVEHIKVDICGWFGSDEEGVVMANGWTRFSTRSVISSYPRAVHLTLRVGGSDIFGWLSQANHVLKRLEIASNFHNYVFLEAISIYMRIQPITENTPIGYLFLCPASHFRTGPASFTWPDCPAYWSLDFSGMERLSTEEARYFGFPSFESSSQVSGTFWEGSTYAGLRQFHAGKGFDPDSQELAHHLEYPLYQLSSEVPTHVDAEAEVAESAAMTQLSASDFSATSATSAHDSEGRIHDKMAPVSGIFKLLMNFQLGLILFIFVYQACEAIF</sequence>
<proteinExistence type="predicted"/>
<evidence type="ECO:0000313" key="2">
    <source>
        <dbReference type="Proteomes" id="UP001218188"/>
    </source>
</evidence>
<reference evidence="1" key="1">
    <citation type="submission" date="2023-03" db="EMBL/GenBank/DDBJ databases">
        <title>Massive genome expansion in bonnet fungi (Mycena s.s.) driven by repeated elements and novel gene families across ecological guilds.</title>
        <authorList>
            <consortium name="Lawrence Berkeley National Laboratory"/>
            <person name="Harder C.B."/>
            <person name="Miyauchi S."/>
            <person name="Viragh M."/>
            <person name="Kuo A."/>
            <person name="Thoen E."/>
            <person name="Andreopoulos B."/>
            <person name="Lu D."/>
            <person name="Skrede I."/>
            <person name="Drula E."/>
            <person name="Henrissat B."/>
            <person name="Morin E."/>
            <person name="Kohler A."/>
            <person name="Barry K."/>
            <person name="LaButti K."/>
            <person name="Morin E."/>
            <person name="Salamov A."/>
            <person name="Lipzen A."/>
            <person name="Mereny Z."/>
            <person name="Hegedus B."/>
            <person name="Baldrian P."/>
            <person name="Stursova M."/>
            <person name="Weitz H."/>
            <person name="Taylor A."/>
            <person name="Grigoriev I.V."/>
            <person name="Nagy L.G."/>
            <person name="Martin F."/>
            <person name="Kauserud H."/>
        </authorList>
    </citation>
    <scope>NUCLEOTIDE SEQUENCE</scope>
    <source>
        <strain evidence="1">CBHHK200</strain>
    </source>
</reference>
<organism evidence="1 2">
    <name type="scientific">Mycena alexandri</name>
    <dbReference type="NCBI Taxonomy" id="1745969"/>
    <lineage>
        <taxon>Eukaryota</taxon>
        <taxon>Fungi</taxon>
        <taxon>Dikarya</taxon>
        <taxon>Basidiomycota</taxon>
        <taxon>Agaricomycotina</taxon>
        <taxon>Agaricomycetes</taxon>
        <taxon>Agaricomycetidae</taxon>
        <taxon>Agaricales</taxon>
        <taxon>Marasmiineae</taxon>
        <taxon>Mycenaceae</taxon>
        <taxon>Mycena</taxon>
    </lineage>
</organism>
<keyword evidence="2" id="KW-1185">Reference proteome</keyword>
<accession>A0AAD6SE39</accession>
<protein>
    <submittedName>
        <fullName evidence="1">Uncharacterized protein</fullName>
    </submittedName>
</protein>
<evidence type="ECO:0000313" key="1">
    <source>
        <dbReference type="EMBL" id="KAJ7025830.1"/>
    </source>
</evidence>
<dbReference type="Proteomes" id="UP001218188">
    <property type="component" value="Unassembled WGS sequence"/>
</dbReference>
<gene>
    <name evidence="1" type="ORF">C8F04DRAFT_1127236</name>
</gene>
<comment type="caution">
    <text evidence="1">The sequence shown here is derived from an EMBL/GenBank/DDBJ whole genome shotgun (WGS) entry which is preliminary data.</text>
</comment>
<dbReference type="EMBL" id="JARJCM010000148">
    <property type="protein sequence ID" value="KAJ7025830.1"/>
    <property type="molecule type" value="Genomic_DNA"/>
</dbReference>
<dbReference type="AlphaFoldDB" id="A0AAD6SE39"/>